<reference evidence="3 4" key="1">
    <citation type="journal article" date="2013" name="Genome Announc.">
        <title>Draft genome sequence of an Actinobacterium, Brachybacterium muris strain UCD-AY4.</title>
        <authorList>
            <person name="Lo J.R."/>
            <person name="Lang J.M."/>
            <person name="Darling A.E."/>
            <person name="Eisen J.A."/>
            <person name="Coil D.A."/>
        </authorList>
    </citation>
    <scope>NUCLEOTIDE SEQUENCE [LARGE SCALE GENOMIC DNA]</scope>
    <source>
        <strain evidence="3 4">UCD-AY4</strain>
    </source>
</reference>
<dbReference type="OrthoDB" id="3217709at2"/>
<dbReference type="PANTHER" id="PTHR43384:SF11">
    <property type="entry name" value="SEPTUM SITE DETERMINING PROTEIN"/>
    <property type="match status" value="1"/>
</dbReference>
<dbReference type="RefSeq" id="WP_017824076.1">
    <property type="nucleotide sequence ID" value="NZ_AORC01000020.1"/>
</dbReference>
<dbReference type="EMBL" id="AORC01000020">
    <property type="protein sequence ID" value="EYT47995.1"/>
    <property type="molecule type" value="Genomic_DNA"/>
</dbReference>
<accession>A0A022KVK5</accession>
<proteinExistence type="predicted"/>
<dbReference type="PANTHER" id="PTHR43384">
    <property type="entry name" value="SEPTUM SITE-DETERMINING PROTEIN MIND HOMOLOG, CHLOROPLASTIC-RELATED"/>
    <property type="match status" value="1"/>
</dbReference>
<keyword evidence="2" id="KW-0067">ATP-binding</keyword>
<dbReference type="AlphaFoldDB" id="A0A022KVK5"/>
<dbReference type="STRING" id="1249481.D641_0113730"/>
<evidence type="ECO:0000313" key="3">
    <source>
        <dbReference type="EMBL" id="EYT47995.1"/>
    </source>
</evidence>
<dbReference type="Gene3D" id="3.40.50.300">
    <property type="entry name" value="P-loop containing nucleotide triphosphate hydrolases"/>
    <property type="match status" value="1"/>
</dbReference>
<keyword evidence="1" id="KW-0547">Nucleotide-binding</keyword>
<dbReference type="GO" id="GO:0009898">
    <property type="term" value="C:cytoplasmic side of plasma membrane"/>
    <property type="evidence" value="ECO:0007669"/>
    <property type="project" value="TreeGrafter"/>
</dbReference>
<dbReference type="InterPro" id="IPR033756">
    <property type="entry name" value="YlxH/NBP35"/>
</dbReference>
<protein>
    <submittedName>
        <fullName evidence="3">Pilus assembly protein CpaE</fullName>
    </submittedName>
</protein>
<name>A0A022KVK5_9MICO</name>
<keyword evidence="4" id="KW-1185">Reference proteome</keyword>
<dbReference type="InterPro" id="IPR050625">
    <property type="entry name" value="ParA/MinD_ATPase"/>
</dbReference>
<dbReference type="HOGENOM" id="CLU_019561_0_1_11"/>
<dbReference type="Proteomes" id="UP000019754">
    <property type="component" value="Unassembled WGS sequence"/>
</dbReference>
<sequence length="404" mass="42294">MIDIVLCASGSDEVRIVHDLANDPQRRARVVRRCADLAETLAVVAAGIGDVVLIDLSVRGLSRDPLADLLRGAAVVGLRGPDAGDRTGLGLRQVIDSSADVEQILTVIQEALDGGGDRSAAWEQEALSESRGPAGRMIVVWGPGGAPGRSTIAVNLAAEAAAAGEETILVDADTYGPALAQMLGVIDETPGLVAACRAHDRDTLDEGTLEALLPLVQPRLRFLSGVGVPARWPELSRTALDGLWEVLTERGSTVVVDVAAPLEEDEDLSYDTAAPLRNAATVSAVQRADAVVAVTTADPVSITRLLRDHERLTDLGVGDLHVIVNRIGAPVPGDRVRDLIASRVPVAALHLLPDEPATCRAAAWDGALLAETAPRSALRRGIRDIAASSTLLQVDARAEALEPT</sequence>
<comment type="caution">
    <text evidence="3">The sequence shown here is derived from an EMBL/GenBank/DDBJ whole genome shotgun (WGS) entry which is preliminary data.</text>
</comment>
<dbReference type="GO" id="GO:0016887">
    <property type="term" value="F:ATP hydrolysis activity"/>
    <property type="evidence" value="ECO:0007669"/>
    <property type="project" value="TreeGrafter"/>
</dbReference>
<dbReference type="SUPFAM" id="SSF52540">
    <property type="entry name" value="P-loop containing nucleoside triphosphate hydrolases"/>
    <property type="match status" value="1"/>
</dbReference>
<evidence type="ECO:0000256" key="2">
    <source>
        <dbReference type="ARBA" id="ARBA00022840"/>
    </source>
</evidence>
<dbReference type="GO" id="GO:0051782">
    <property type="term" value="P:negative regulation of cell division"/>
    <property type="evidence" value="ECO:0007669"/>
    <property type="project" value="TreeGrafter"/>
</dbReference>
<evidence type="ECO:0000313" key="4">
    <source>
        <dbReference type="Proteomes" id="UP000019754"/>
    </source>
</evidence>
<evidence type="ECO:0000256" key="1">
    <source>
        <dbReference type="ARBA" id="ARBA00022741"/>
    </source>
</evidence>
<organism evidence="3 4">
    <name type="scientific">Brachybacterium muris UCD-AY4</name>
    <dbReference type="NCBI Taxonomy" id="1249481"/>
    <lineage>
        <taxon>Bacteria</taxon>
        <taxon>Bacillati</taxon>
        <taxon>Actinomycetota</taxon>
        <taxon>Actinomycetes</taxon>
        <taxon>Micrococcales</taxon>
        <taxon>Dermabacteraceae</taxon>
        <taxon>Brachybacterium</taxon>
    </lineage>
</organism>
<dbReference type="GO" id="GO:0005524">
    <property type="term" value="F:ATP binding"/>
    <property type="evidence" value="ECO:0007669"/>
    <property type="project" value="UniProtKB-KW"/>
</dbReference>
<dbReference type="GO" id="GO:0005829">
    <property type="term" value="C:cytosol"/>
    <property type="evidence" value="ECO:0007669"/>
    <property type="project" value="TreeGrafter"/>
</dbReference>
<dbReference type="Pfam" id="PF10609">
    <property type="entry name" value="ParA"/>
    <property type="match status" value="1"/>
</dbReference>
<dbReference type="InterPro" id="IPR027417">
    <property type="entry name" value="P-loop_NTPase"/>
</dbReference>
<gene>
    <name evidence="3" type="ORF">D641_0113730</name>
</gene>